<sequence length="139" mass="15596">MMKRLDAYLFFDGNCREAMNFYKDTFGGELNLMTIGESPAKNQFPESMVDTVLHAGLIIGDFTIMASDNCMGGDLPKGKDVSLHLSCESTEEVDLLFDKLSAGGQPLMPPKEEFWGDYFCSVTDKYGFNWMLSFSAQRQ</sequence>
<dbReference type="PANTHER" id="PTHR33990">
    <property type="entry name" value="PROTEIN YJDN-RELATED"/>
    <property type="match status" value="1"/>
</dbReference>
<evidence type="ECO:0000313" key="2">
    <source>
        <dbReference type="EMBL" id="MVN92617.1"/>
    </source>
</evidence>
<name>A0A6I4ICG9_9SPHI</name>
<feature type="domain" description="PhnB-like" evidence="1">
    <location>
        <begin position="7"/>
        <end position="131"/>
    </location>
</feature>
<dbReference type="CDD" id="cd06588">
    <property type="entry name" value="PhnB_like"/>
    <property type="match status" value="1"/>
</dbReference>
<protein>
    <submittedName>
        <fullName evidence="2">VOC family protein</fullName>
    </submittedName>
</protein>
<dbReference type="Pfam" id="PF06983">
    <property type="entry name" value="3-dmu-9_3-mt"/>
    <property type="match status" value="1"/>
</dbReference>
<accession>A0A6I4ICG9</accession>
<dbReference type="SUPFAM" id="SSF54593">
    <property type="entry name" value="Glyoxalase/Bleomycin resistance protein/Dihydroxybiphenyl dioxygenase"/>
    <property type="match status" value="1"/>
</dbReference>
<organism evidence="2 3">
    <name type="scientific">Mucilaginibacter aquatilis</name>
    <dbReference type="NCBI Taxonomy" id="1517760"/>
    <lineage>
        <taxon>Bacteria</taxon>
        <taxon>Pseudomonadati</taxon>
        <taxon>Bacteroidota</taxon>
        <taxon>Sphingobacteriia</taxon>
        <taxon>Sphingobacteriales</taxon>
        <taxon>Sphingobacteriaceae</taxon>
        <taxon>Mucilaginibacter</taxon>
    </lineage>
</organism>
<evidence type="ECO:0000259" key="1">
    <source>
        <dbReference type="Pfam" id="PF06983"/>
    </source>
</evidence>
<gene>
    <name evidence="2" type="ORF">GO816_15875</name>
</gene>
<dbReference type="InterPro" id="IPR029068">
    <property type="entry name" value="Glyas_Bleomycin-R_OHBP_Dase"/>
</dbReference>
<reference evidence="2 3" key="1">
    <citation type="submission" date="2019-12" db="EMBL/GenBank/DDBJ databases">
        <title>Mucilaginibacter sp. HME9299 genome sequencing and assembly.</title>
        <authorList>
            <person name="Kang H."/>
            <person name="Kim H."/>
            <person name="Joh K."/>
        </authorList>
    </citation>
    <scope>NUCLEOTIDE SEQUENCE [LARGE SCALE GENOMIC DNA]</scope>
    <source>
        <strain evidence="2 3">HME9299</strain>
    </source>
</reference>
<keyword evidence="3" id="KW-1185">Reference proteome</keyword>
<dbReference type="Gene3D" id="3.10.180.10">
    <property type="entry name" value="2,3-Dihydroxybiphenyl 1,2-Dioxygenase, domain 1"/>
    <property type="match status" value="1"/>
</dbReference>
<dbReference type="RefSeq" id="WP_157542922.1">
    <property type="nucleotide sequence ID" value="NZ_WQLA01000006.1"/>
</dbReference>
<dbReference type="PANTHER" id="PTHR33990:SF1">
    <property type="entry name" value="PROTEIN YJDN"/>
    <property type="match status" value="1"/>
</dbReference>
<comment type="caution">
    <text evidence="2">The sequence shown here is derived from an EMBL/GenBank/DDBJ whole genome shotgun (WGS) entry which is preliminary data.</text>
</comment>
<dbReference type="OrthoDB" id="9795306at2"/>
<dbReference type="Proteomes" id="UP000434850">
    <property type="component" value="Unassembled WGS sequence"/>
</dbReference>
<dbReference type="EMBL" id="WQLA01000006">
    <property type="protein sequence ID" value="MVN92617.1"/>
    <property type="molecule type" value="Genomic_DNA"/>
</dbReference>
<dbReference type="AlphaFoldDB" id="A0A6I4ICG9"/>
<dbReference type="InterPro" id="IPR028973">
    <property type="entry name" value="PhnB-like"/>
</dbReference>
<proteinExistence type="predicted"/>
<evidence type="ECO:0000313" key="3">
    <source>
        <dbReference type="Proteomes" id="UP000434850"/>
    </source>
</evidence>